<reference evidence="13" key="1">
    <citation type="submission" date="2016-01" db="EMBL/GenBank/DDBJ databases">
        <title>Complete genome of Planococcus kocurri type strain.</title>
        <authorList>
            <person name="See-Too W.S."/>
        </authorList>
    </citation>
    <scope>NUCLEOTIDE SEQUENCE [LARGE SCALE GENOMIC DNA]</scope>
    <source>
        <strain evidence="13">ATCC 43650</strain>
    </source>
</reference>
<keyword evidence="4" id="KW-0133">Cell shape</keyword>
<evidence type="ECO:0000256" key="2">
    <source>
        <dbReference type="ARBA" id="ARBA00009943"/>
    </source>
</evidence>
<dbReference type="InterPro" id="IPR003447">
    <property type="entry name" value="FEMABX"/>
</dbReference>
<evidence type="ECO:0000313" key="13">
    <source>
        <dbReference type="EMBL" id="ALS77910.1"/>
    </source>
</evidence>
<dbReference type="Pfam" id="PF13480">
    <property type="entry name" value="Acetyltransf_6"/>
    <property type="match status" value="1"/>
</dbReference>
<protein>
    <recommendedName>
        <fullName evidence="9">Lipid II:glycine glycyltransferase</fullName>
        <ecNumber evidence="8">2.3.2.16</ecNumber>
    </recommendedName>
    <alternativeName>
        <fullName evidence="10">Factor essential for expression of methicillin resistance X</fullName>
    </alternativeName>
</protein>
<dbReference type="EC" id="2.3.2.16" evidence="8"/>
<organism evidence="13 14">
    <name type="scientific">Planococcus kocurii</name>
    <dbReference type="NCBI Taxonomy" id="1374"/>
    <lineage>
        <taxon>Bacteria</taxon>
        <taxon>Bacillati</taxon>
        <taxon>Bacillota</taxon>
        <taxon>Bacilli</taxon>
        <taxon>Bacillales</taxon>
        <taxon>Caryophanaceae</taxon>
        <taxon>Planococcus</taxon>
    </lineage>
</organism>
<evidence type="ECO:0000256" key="11">
    <source>
        <dbReference type="ARBA" id="ARBA00048654"/>
    </source>
</evidence>
<comment type="subcellular location">
    <subcellularLocation>
        <location evidence="1">Cytoplasm</location>
    </subcellularLocation>
</comment>
<accession>A0ABM5WU88</accession>
<dbReference type="EMBL" id="CP013661">
    <property type="protein sequence ID" value="ALS77910.1"/>
    <property type="molecule type" value="Genomic_DNA"/>
</dbReference>
<sequence length="334" mass="39076">MNDIYFNKEYGRLYEKIEKGECQEFIFEHMLGKIQHLFIKCEIPHKLTGQVFYDLVTPYGYGGPRIVSGENRNKVALVSAFEEEFAKYCANHHIVSESVRFHPVIKNHLDFESCYELNFRRQTIQTRLAGIDDPILTEYSASCRRDIRHGLKAGVTYRIIEHPKNLEDFKKLYYSTMQRNAAKTIYYFNDEYFQQCIDRLSDYLVVVEVTYEEQIIGMSLNFVGDSFIHVHLTGTCQKFHQLAPAYILQYALALWGKEQGKELIHHGGGRTKDMDDKLYLFKKKFGRRSELTYFIGRKIWNRAVYEQLCYINNASTGSDQFPAYRSSGSPVPVY</sequence>
<evidence type="ECO:0000256" key="1">
    <source>
        <dbReference type="ARBA" id="ARBA00004496"/>
    </source>
</evidence>
<evidence type="ECO:0000313" key="14">
    <source>
        <dbReference type="Proteomes" id="UP000065533"/>
    </source>
</evidence>
<comment type="catalytic activity">
    <reaction evidence="11">
        <text>beta-D-GlcNAc-(1-&gt;4)-Mur2Ac(oyl-L-Ala-D-isoglutaminyl-L-Lys-D-Ala-D-Ala)-di-trans,octa-cis-undecaprenyl diphosphate + glycyl-tRNA(Gly) = beta-D-GlcNAc-(1-&gt;4)-Mur2Ac(oyl-L-Ala-D-isoglutaminyl-L-Lys-(N(6)-Gly)-D-Ala-D-Ala)-di-trans,octa-cis-undecaprenyl diphosphate + tRNA(Gly) + H(+)</text>
        <dbReference type="Rhea" id="RHEA:30435"/>
        <dbReference type="Rhea" id="RHEA-COMP:9664"/>
        <dbReference type="Rhea" id="RHEA-COMP:9683"/>
        <dbReference type="ChEBI" id="CHEBI:15378"/>
        <dbReference type="ChEBI" id="CHEBI:62233"/>
        <dbReference type="ChEBI" id="CHEBI:62234"/>
        <dbReference type="ChEBI" id="CHEBI:78442"/>
        <dbReference type="ChEBI" id="CHEBI:78522"/>
        <dbReference type="EC" id="2.3.2.16"/>
    </reaction>
</comment>
<evidence type="ECO:0000256" key="6">
    <source>
        <dbReference type="ARBA" id="ARBA00023315"/>
    </source>
</evidence>
<evidence type="ECO:0000259" key="12">
    <source>
        <dbReference type="Pfam" id="PF13480"/>
    </source>
</evidence>
<evidence type="ECO:0000256" key="3">
    <source>
        <dbReference type="ARBA" id="ARBA00022679"/>
    </source>
</evidence>
<keyword evidence="5" id="KW-0573">Peptidoglycan synthesis</keyword>
<dbReference type="InterPro" id="IPR016181">
    <property type="entry name" value="Acyl_CoA_acyltransferase"/>
</dbReference>
<dbReference type="SUPFAM" id="SSF55729">
    <property type="entry name" value="Acyl-CoA N-acyltransferases (Nat)"/>
    <property type="match status" value="1"/>
</dbReference>
<evidence type="ECO:0000256" key="5">
    <source>
        <dbReference type="ARBA" id="ARBA00022984"/>
    </source>
</evidence>
<dbReference type="PANTHER" id="PTHR36174:SF1">
    <property type="entry name" value="LIPID II:GLYCINE GLYCYLTRANSFERASE"/>
    <property type="match status" value="1"/>
</dbReference>
<evidence type="ECO:0000256" key="4">
    <source>
        <dbReference type="ARBA" id="ARBA00022960"/>
    </source>
</evidence>
<evidence type="ECO:0000256" key="7">
    <source>
        <dbReference type="ARBA" id="ARBA00023316"/>
    </source>
</evidence>
<dbReference type="PANTHER" id="PTHR36174">
    <property type="entry name" value="LIPID II:GLYCINE GLYCYLTRANSFERASE"/>
    <property type="match status" value="1"/>
</dbReference>
<dbReference type="PROSITE" id="PS51191">
    <property type="entry name" value="FEMABX"/>
    <property type="match status" value="1"/>
</dbReference>
<dbReference type="Proteomes" id="UP000065533">
    <property type="component" value="Chromosome"/>
</dbReference>
<name>A0ABM5WU88_9BACL</name>
<dbReference type="Gene3D" id="3.40.630.30">
    <property type="match status" value="1"/>
</dbReference>
<keyword evidence="6" id="KW-0012">Acyltransferase</keyword>
<evidence type="ECO:0000256" key="8">
    <source>
        <dbReference type="ARBA" id="ARBA00039074"/>
    </source>
</evidence>
<dbReference type="InterPro" id="IPR050644">
    <property type="entry name" value="PG_Glycine_Bridge_Synth"/>
</dbReference>
<gene>
    <name evidence="13" type="ORF">AUO94_04290</name>
</gene>
<evidence type="ECO:0000256" key="9">
    <source>
        <dbReference type="ARBA" id="ARBA00040679"/>
    </source>
</evidence>
<proteinExistence type="inferred from homology"/>
<dbReference type="RefSeq" id="WP_058384581.1">
    <property type="nucleotide sequence ID" value="NZ_CP013661.2"/>
</dbReference>
<feature type="domain" description="BioF2-like acetyltransferase" evidence="12">
    <location>
        <begin position="141"/>
        <end position="270"/>
    </location>
</feature>
<dbReference type="InterPro" id="IPR038740">
    <property type="entry name" value="BioF2-like_GNAT_dom"/>
</dbReference>
<keyword evidence="3" id="KW-0808">Transferase</keyword>
<evidence type="ECO:0000256" key="10">
    <source>
        <dbReference type="ARBA" id="ARBA00042933"/>
    </source>
</evidence>
<keyword evidence="7" id="KW-0961">Cell wall biogenesis/degradation</keyword>
<comment type="similarity">
    <text evidence="2">Belongs to the FemABX family.</text>
</comment>
<keyword evidence="14" id="KW-1185">Reference proteome</keyword>